<dbReference type="OrthoDB" id="2057977at2"/>
<gene>
    <name evidence="2" type="ORF">ERS852470_00441</name>
</gene>
<evidence type="ECO:0000313" key="3">
    <source>
        <dbReference type="Proteomes" id="UP000095558"/>
    </source>
</evidence>
<feature type="domain" description="SseB protein N-terminal" evidence="1">
    <location>
        <begin position="207"/>
        <end position="303"/>
    </location>
</feature>
<dbReference type="RefSeq" id="WP_055275202.1">
    <property type="nucleotide sequence ID" value="NZ_CYYT01000032.1"/>
</dbReference>
<organism evidence="2 3">
    <name type="scientific">Clostridium disporicum</name>
    <dbReference type="NCBI Taxonomy" id="84024"/>
    <lineage>
        <taxon>Bacteria</taxon>
        <taxon>Bacillati</taxon>
        <taxon>Bacillota</taxon>
        <taxon>Clostridia</taxon>
        <taxon>Eubacteriales</taxon>
        <taxon>Clostridiaceae</taxon>
        <taxon>Clostridium</taxon>
    </lineage>
</organism>
<dbReference type="Proteomes" id="UP000095558">
    <property type="component" value="Unassembled WGS sequence"/>
</dbReference>
<proteinExistence type="predicted"/>
<dbReference type="EMBL" id="CYZV01000003">
    <property type="protein sequence ID" value="CUN66601.1"/>
    <property type="molecule type" value="Genomic_DNA"/>
</dbReference>
<sequence length="324" mass="38137">MDNKRKDELGSLFVFNNKYSNKEFEKVTIQELVFLIYTIRVFKEKEILKNYDYDTKIITFTKVLINKIKLTKKLYIAYDKNTKYPYLDFQGRAWIFSEKEFADKAEEYFNKEETFLQMKELINLNVMNEFGKLHYLGIEKVIIDNGQYNIEINRNDILPPPDYSNIPARKIPVMNPKLQFAMIYFFQYAYSGKNYKNKAEVIRGLEANMLEEVLRAKFLLPIKLESDNIGIDSNGANVVEKGSKVNFTVIKDKDSLRWLPAFTDWYEFNKAFDKSKLKSSICSFEDILTISKNLEGIVINCNGLALKIDENNRKVIMEFMENKK</sequence>
<accession>A0A174HS83</accession>
<evidence type="ECO:0000259" key="1">
    <source>
        <dbReference type="Pfam" id="PF07179"/>
    </source>
</evidence>
<protein>
    <recommendedName>
        <fullName evidence="1">SseB protein N-terminal domain-containing protein</fullName>
    </recommendedName>
</protein>
<dbReference type="AlphaFoldDB" id="A0A174HS83"/>
<name>A0A174HS83_9CLOT</name>
<dbReference type="Pfam" id="PF07179">
    <property type="entry name" value="SseB"/>
    <property type="match status" value="1"/>
</dbReference>
<reference evidence="2 3" key="1">
    <citation type="submission" date="2015-09" db="EMBL/GenBank/DDBJ databases">
        <authorList>
            <consortium name="Pathogen Informatics"/>
        </authorList>
    </citation>
    <scope>NUCLEOTIDE SEQUENCE [LARGE SCALE GENOMIC DNA]</scope>
    <source>
        <strain evidence="2 3">2789STDY5834855</strain>
    </source>
</reference>
<dbReference type="InterPro" id="IPR009839">
    <property type="entry name" value="SseB_N"/>
</dbReference>
<evidence type="ECO:0000313" key="2">
    <source>
        <dbReference type="EMBL" id="CUN66601.1"/>
    </source>
</evidence>